<keyword evidence="4" id="KW-1185">Reference proteome</keyword>
<feature type="compositionally biased region" description="Polar residues" evidence="1">
    <location>
        <begin position="694"/>
        <end position="713"/>
    </location>
</feature>
<dbReference type="OrthoDB" id="4062651at2759"/>
<dbReference type="AlphaFoldDB" id="A0A6G1LC91"/>
<dbReference type="InterPro" id="IPR011009">
    <property type="entry name" value="Kinase-like_dom_sf"/>
</dbReference>
<dbReference type="GO" id="GO:0004672">
    <property type="term" value="F:protein kinase activity"/>
    <property type="evidence" value="ECO:0007669"/>
    <property type="project" value="InterPro"/>
</dbReference>
<evidence type="ECO:0000313" key="4">
    <source>
        <dbReference type="Proteomes" id="UP000799436"/>
    </source>
</evidence>
<dbReference type="PANTHER" id="PTHR44305:SF24">
    <property type="entry name" value="TYROSINE-PROTEIN KINASE C03B1.5-RELATED"/>
    <property type="match status" value="1"/>
</dbReference>
<feature type="compositionally biased region" description="Polar residues" evidence="1">
    <location>
        <begin position="782"/>
        <end position="791"/>
    </location>
</feature>
<reference evidence="3" key="1">
    <citation type="journal article" date="2020" name="Stud. Mycol.">
        <title>101 Dothideomycetes genomes: a test case for predicting lifestyles and emergence of pathogens.</title>
        <authorList>
            <person name="Haridas S."/>
            <person name="Albert R."/>
            <person name="Binder M."/>
            <person name="Bloem J."/>
            <person name="Labutti K."/>
            <person name="Salamov A."/>
            <person name="Andreopoulos B."/>
            <person name="Baker S."/>
            <person name="Barry K."/>
            <person name="Bills G."/>
            <person name="Bluhm B."/>
            <person name="Cannon C."/>
            <person name="Castanera R."/>
            <person name="Culley D."/>
            <person name="Daum C."/>
            <person name="Ezra D."/>
            <person name="Gonzalez J."/>
            <person name="Henrissat B."/>
            <person name="Kuo A."/>
            <person name="Liang C."/>
            <person name="Lipzen A."/>
            <person name="Lutzoni F."/>
            <person name="Magnuson J."/>
            <person name="Mondo S."/>
            <person name="Nolan M."/>
            <person name="Ohm R."/>
            <person name="Pangilinan J."/>
            <person name="Park H.-J."/>
            <person name="Ramirez L."/>
            <person name="Alfaro M."/>
            <person name="Sun H."/>
            <person name="Tritt A."/>
            <person name="Yoshinaga Y."/>
            <person name="Zwiers L.-H."/>
            <person name="Turgeon B."/>
            <person name="Goodwin S."/>
            <person name="Spatafora J."/>
            <person name="Crous P."/>
            <person name="Grigoriev I."/>
        </authorList>
    </citation>
    <scope>NUCLEOTIDE SEQUENCE</scope>
    <source>
        <strain evidence="3">CBS 116005</strain>
    </source>
</reference>
<dbReference type="SUPFAM" id="SSF56112">
    <property type="entry name" value="Protein kinase-like (PK-like)"/>
    <property type="match status" value="1"/>
</dbReference>
<protein>
    <recommendedName>
        <fullName evidence="2">Protein kinase domain-containing protein</fullName>
    </recommendedName>
</protein>
<dbReference type="InterPro" id="IPR008271">
    <property type="entry name" value="Ser/Thr_kinase_AS"/>
</dbReference>
<dbReference type="InterPro" id="IPR000719">
    <property type="entry name" value="Prot_kinase_dom"/>
</dbReference>
<dbReference type="CDD" id="cd00180">
    <property type="entry name" value="PKc"/>
    <property type="match status" value="1"/>
</dbReference>
<feature type="region of interest" description="Disordered" evidence="1">
    <location>
        <begin position="772"/>
        <end position="791"/>
    </location>
</feature>
<feature type="domain" description="Protein kinase" evidence="2">
    <location>
        <begin position="178"/>
        <end position="508"/>
    </location>
</feature>
<dbReference type="EMBL" id="ML995827">
    <property type="protein sequence ID" value="KAF2770189.1"/>
    <property type="molecule type" value="Genomic_DNA"/>
</dbReference>
<dbReference type="Pfam" id="PF00069">
    <property type="entry name" value="Pkinase"/>
    <property type="match status" value="1"/>
</dbReference>
<feature type="compositionally biased region" description="Low complexity" evidence="1">
    <location>
        <begin position="46"/>
        <end position="62"/>
    </location>
</feature>
<dbReference type="SMART" id="SM00220">
    <property type="entry name" value="S_TKc"/>
    <property type="match status" value="1"/>
</dbReference>
<organism evidence="3 4">
    <name type="scientific">Teratosphaeria nubilosa</name>
    <dbReference type="NCBI Taxonomy" id="161662"/>
    <lineage>
        <taxon>Eukaryota</taxon>
        <taxon>Fungi</taxon>
        <taxon>Dikarya</taxon>
        <taxon>Ascomycota</taxon>
        <taxon>Pezizomycotina</taxon>
        <taxon>Dothideomycetes</taxon>
        <taxon>Dothideomycetidae</taxon>
        <taxon>Mycosphaerellales</taxon>
        <taxon>Teratosphaeriaceae</taxon>
        <taxon>Teratosphaeria</taxon>
    </lineage>
</organism>
<evidence type="ECO:0000256" key="1">
    <source>
        <dbReference type="SAM" id="MobiDB-lite"/>
    </source>
</evidence>
<evidence type="ECO:0000259" key="2">
    <source>
        <dbReference type="PROSITE" id="PS50011"/>
    </source>
</evidence>
<gene>
    <name evidence="3" type="ORF">EJ03DRAFT_76343</name>
</gene>
<dbReference type="Proteomes" id="UP000799436">
    <property type="component" value="Unassembled WGS sequence"/>
</dbReference>
<feature type="compositionally biased region" description="Basic and acidic residues" evidence="1">
    <location>
        <begin position="619"/>
        <end position="629"/>
    </location>
</feature>
<feature type="compositionally biased region" description="Polar residues" evidence="1">
    <location>
        <begin position="36"/>
        <end position="45"/>
    </location>
</feature>
<dbReference type="PROSITE" id="PS00108">
    <property type="entry name" value="PROTEIN_KINASE_ST"/>
    <property type="match status" value="1"/>
</dbReference>
<feature type="region of interest" description="Disordered" evidence="1">
    <location>
        <begin position="597"/>
        <end position="657"/>
    </location>
</feature>
<dbReference type="InterPro" id="IPR053083">
    <property type="entry name" value="TF_kinase-domain_protein"/>
</dbReference>
<feature type="region of interest" description="Disordered" evidence="1">
    <location>
        <begin position="1"/>
        <end position="135"/>
    </location>
</feature>
<evidence type="ECO:0000313" key="3">
    <source>
        <dbReference type="EMBL" id="KAF2770189.1"/>
    </source>
</evidence>
<dbReference type="PANTHER" id="PTHR44305">
    <property type="entry name" value="SI:DKEY-192D15.2-RELATED"/>
    <property type="match status" value="1"/>
</dbReference>
<feature type="compositionally biased region" description="Basic residues" evidence="1">
    <location>
        <begin position="88"/>
        <end position="98"/>
    </location>
</feature>
<proteinExistence type="predicted"/>
<feature type="compositionally biased region" description="Low complexity" evidence="1">
    <location>
        <begin position="597"/>
        <end position="607"/>
    </location>
</feature>
<sequence>MQTGSHNAPTPHGSGAAQQASGAGAGRAGSFKRILRSSNATSGQTESSESLLAAGSGSSASSIPQIRNIEDAIQGVPFFQAQKPPGKSTRRASAHRSARTTTESSQGSHDRHITPGELVPKQGSSTPARKEERTPISHMTLPEFHRQRPRIFWPFRDKEPAPVDVDLKPVSPGSECRDFWRETAGQSGKSSVHRARFKREVIRTDGILELEDEWLAVKLRTELSDAGFKEAYREATELRDLKHNHIIAVVGAYEDPQDPPRDEPIGTVSKKLGIILFPLAVADLAKYMSDISRYNGGQFANPHPKAKHLMSFFPCLCRALLYLHSKLVKHKDVKPANILVSNDGPNKKMVILADFDIAGRYKEPRQAQTLGLTNITPRYAPGNVEGGHGFSRDVVSLGFVFLEMATVLLGETLENLAQYLLGAERCESCPEFHESDACPNLAGPSRPNHRTHASGTTELIYSDRLERIELWIGYLADRPKTKRQLIPKEVLSKPGYIQGLLQMLLPLMKTGGLEEDGKMLKEAWRHYSGLVERCQHCHPQLNTFGLAEPPTKASRATTLQVPAALSLPVVPERVSEKLSLELDYGIAETQMTSVQVSSASLSHGSNSARTGWDNQRTAHGVDADTEPNRPRRVQNISISWPSHTPDNSANTNGTSPMEILSSFSREQLSALSSIHPEDLRNAIANLLGVDAVNTHPSPENHTSEAISGSSRQPTRIPVPLHIIGAEFQRMSESEVPARARASGNSSLDLLHRPKTARPPIPQKNVVHQPKTFDIGEGHEGISTDSESPTKRSVISEYQLHDNNDNPQARHLNTPRTDVDLLPLSHRASTFPTGKIRIWNPTERTFSVVDSSAVKGKIMRYDPKMSKGTRYGTVDSFTGESC</sequence>
<accession>A0A6G1LC91</accession>
<feature type="compositionally biased region" description="Polar residues" evidence="1">
    <location>
        <begin position="608"/>
        <end position="617"/>
    </location>
</feature>
<feature type="compositionally biased region" description="Polar residues" evidence="1">
    <location>
        <begin position="634"/>
        <end position="657"/>
    </location>
</feature>
<name>A0A6G1LC91_9PEZI</name>
<feature type="region of interest" description="Disordered" evidence="1">
    <location>
        <begin position="734"/>
        <end position="764"/>
    </location>
</feature>
<feature type="compositionally biased region" description="Low complexity" evidence="1">
    <location>
        <begin position="13"/>
        <end position="22"/>
    </location>
</feature>
<dbReference type="GO" id="GO:0005524">
    <property type="term" value="F:ATP binding"/>
    <property type="evidence" value="ECO:0007669"/>
    <property type="project" value="InterPro"/>
</dbReference>
<dbReference type="PROSITE" id="PS50011">
    <property type="entry name" value="PROTEIN_KINASE_DOM"/>
    <property type="match status" value="1"/>
</dbReference>
<dbReference type="Gene3D" id="1.10.510.10">
    <property type="entry name" value="Transferase(Phosphotransferase) domain 1"/>
    <property type="match status" value="1"/>
</dbReference>
<feature type="region of interest" description="Disordered" evidence="1">
    <location>
        <begin position="693"/>
        <end position="715"/>
    </location>
</feature>